<reference evidence="2 3" key="1">
    <citation type="submission" date="2017-02" db="EMBL/GenBank/DDBJ databases">
        <title>Genomes of Trichoderma spp. with biocontrol activity.</title>
        <authorList>
            <person name="Gardiner D."/>
            <person name="Kazan K."/>
            <person name="Vos C."/>
            <person name="Harvey P."/>
        </authorList>
    </citation>
    <scope>NUCLEOTIDE SEQUENCE [LARGE SCALE GENOMIC DNA]</scope>
    <source>
        <strain evidence="2 3">A5MH</strain>
    </source>
</reference>
<feature type="compositionally biased region" description="Basic residues" evidence="1">
    <location>
        <begin position="262"/>
        <end position="272"/>
    </location>
</feature>
<evidence type="ECO:0000313" key="3">
    <source>
        <dbReference type="Proteomes" id="UP000236546"/>
    </source>
</evidence>
<dbReference type="Proteomes" id="UP000236546">
    <property type="component" value="Unassembled WGS sequence"/>
</dbReference>
<evidence type="ECO:0000256" key="1">
    <source>
        <dbReference type="SAM" id="MobiDB-lite"/>
    </source>
</evidence>
<feature type="compositionally biased region" description="Polar residues" evidence="1">
    <location>
        <begin position="249"/>
        <end position="258"/>
    </location>
</feature>
<feature type="region of interest" description="Disordered" evidence="1">
    <location>
        <begin position="242"/>
        <end position="280"/>
    </location>
</feature>
<name>A0A2K0SVM3_9HYPO</name>
<dbReference type="AlphaFoldDB" id="A0A2K0SVM3"/>
<feature type="compositionally biased region" description="Basic and acidic residues" evidence="1">
    <location>
        <begin position="165"/>
        <end position="184"/>
    </location>
</feature>
<feature type="region of interest" description="Disordered" evidence="1">
    <location>
        <begin position="156"/>
        <end position="191"/>
    </location>
</feature>
<evidence type="ECO:0000313" key="2">
    <source>
        <dbReference type="EMBL" id="PNP37329.1"/>
    </source>
</evidence>
<dbReference type="OrthoDB" id="4939572at2759"/>
<dbReference type="EMBL" id="MTYH01000151">
    <property type="protein sequence ID" value="PNP37329.1"/>
    <property type="molecule type" value="Genomic_DNA"/>
</dbReference>
<accession>A0A2K0SVM3</accession>
<sequence>MHSFAWTLPTINLEKPSKGNLDECTKALQNLFRDALEATGKTRHQNGHSAPWWTKECKAAHRAMERASNGSREKVAAKKQLRDIVRRSKRAHWDKIIADASAEKNIWTLAKWRKATDRFQPPPLSDGDKSISDPIERATFLRDKLLKRKTTEEDILDPWEGNLPPDEKIKWDTDVSEEEARKATTESGNTAPGADGISVALLQLAWPAVGSYITDLFRGCLKVGYHPLPFRSAEVTIIPKPGKPEKAYTTPQGVQTNLAPVMHRKRTGKTPRQKGFSTGT</sequence>
<proteinExistence type="predicted"/>
<dbReference type="PANTHER" id="PTHR33481:SF1">
    <property type="entry name" value="ENDONUCLEASE_EXONUCLEASE_PHOSPHATASE DOMAIN-CONTAINING PROTEIN-RELATED"/>
    <property type="match status" value="1"/>
</dbReference>
<dbReference type="PANTHER" id="PTHR33481">
    <property type="entry name" value="REVERSE TRANSCRIPTASE"/>
    <property type="match status" value="1"/>
</dbReference>
<protein>
    <recommendedName>
        <fullName evidence="4">Reverse transcriptase</fullName>
    </recommendedName>
</protein>
<comment type="caution">
    <text evidence="2">The sequence shown here is derived from an EMBL/GenBank/DDBJ whole genome shotgun (WGS) entry which is preliminary data.</text>
</comment>
<evidence type="ECO:0008006" key="4">
    <source>
        <dbReference type="Google" id="ProtNLM"/>
    </source>
</evidence>
<organism evidence="2 3">
    <name type="scientific">Trichoderma gamsii</name>
    <dbReference type="NCBI Taxonomy" id="398673"/>
    <lineage>
        <taxon>Eukaryota</taxon>
        <taxon>Fungi</taxon>
        <taxon>Dikarya</taxon>
        <taxon>Ascomycota</taxon>
        <taxon>Pezizomycotina</taxon>
        <taxon>Sordariomycetes</taxon>
        <taxon>Hypocreomycetidae</taxon>
        <taxon>Hypocreales</taxon>
        <taxon>Hypocreaceae</taxon>
        <taxon>Trichoderma</taxon>
    </lineage>
</organism>
<gene>
    <name evidence="2" type="ORF">TGAMA5MH_10770</name>
</gene>